<accession>A0ABR1XQM0</accession>
<dbReference type="EMBL" id="JBBWUH010000006">
    <property type="protein sequence ID" value="KAK8163846.1"/>
    <property type="molecule type" value="Genomic_DNA"/>
</dbReference>
<organism evidence="1 2">
    <name type="scientific">Phyllosticta citrichinensis</name>
    <dbReference type="NCBI Taxonomy" id="1130410"/>
    <lineage>
        <taxon>Eukaryota</taxon>
        <taxon>Fungi</taxon>
        <taxon>Dikarya</taxon>
        <taxon>Ascomycota</taxon>
        <taxon>Pezizomycotina</taxon>
        <taxon>Dothideomycetes</taxon>
        <taxon>Dothideomycetes incertae sedis</taxon>
        <taxon>Botryosphaeriales</taxon>
        <taxon>Phyllostictaceae</taxon>
        <taxon>Phyllosticta</taxon>
    </lineage>
</organism>
<gene>
    <name evidence="1" type="ORF">IWX90DRAFT_241288</name>
</gene>
<proteinExistence type="predicted"/>
<protein>
    <submittedName>
        <fullName evidence="1">Uncharacterized protein</fullName>
    </submittedName>
</protein>
<evidence type="ECO:0000313" key="1">
    <source>
        <dbReference type="EMBL" id="KAK8163846.1"/>
    </source>
</evidence>
<keyword evidence="2" id="KW-1185">Reference proteome</keyword>
<evidence type="ECO:0000313" key="2">
    <source>
        <dbReference type="Proteomes" id="UP001456524"/>
    </source>
</evidence>
<dbReference type="Proteomes" id="UP001456524">
    <property type="component" value="Unassembled WGS sequence"/>
</dbReference>
<name>A0ABR1XQM0_9PEZI</name>
<sequence>MKLESSTRPPGKSSCSCTCMTTTIAWLHHLMVLLVDLLPSPISRPTPTRHRRLFLRQELHLCFNLLNPRLCRERRLTVKQPRLPWPADMRIATEQLLPWLHCNVACGHCFCSFFMQGRRVTPGTLPSTINLQPWHHHHHHHHHPPHLHHHHQNLKDIKTFKCPSVPCHFHRRRRLSPSGHAVARPSHQPD</sequence>
<comment type="caution">
    <text evidence="1">The sequence shown here is derived from an EMBL/GenBank/DDBJ whole genome shotgun (WGS) entry which is preliminary data.</text>
</comment>
<reference evidence="1 2" key="1">
    <citation type="journal article" date="2022" name="G3 (Bethesda)">
        <title>Enemy or ally: a genomic approach to elucidate the lifestyle of Phyllosticta citrichinaensis.</title>
        <authorList>
            <person name="Buijs V.A."/>
            <person name="Groenewald J.Z."/>
            <person name="Haridas S."/>
            <person name="LaButti K.M."/>
            <person name="Lipzen A."/>
            <person name="Martin F.M."/>
            <person name="Barry K."/>
            <person name="Grigoriev I.V."/>
            <person name="Crous P.W."/>
            <person name="Seidl M.F."/>
        </authorList>
    </citation>
    <scope>NUCLEOTIDE SEQUENCE [LARGE SCALE GENOMIC DNA]</scope>
    <source>
        <strain evidence="1 2">CBS 129764</strain>
    </source>
</reference>